<gene>
    <name evidence="2" type="ORF">J43TS3_33270</name>
</gene>
<proteinExistence type="predicted"/>
<feature type="compositionally biased region" description="Basic and acidic residues" evidence="1">
    <location>
        <begin position="28"/>
        <end position="48"/>
    </location>
</feature>
<comment type="caution">
    <text evidence="2">The sequence shown here is derived from an EMBL/GenBank/DDBJ whole genome shotgun (WGS) entry which is preliminary data.</text>
</comment>
<evidence type="ECO:0000256" key="1">
    <source>
        <dbReference type="SAM" id="MobiDB-lite"/>
    </source>
</evidence>
<protein>
    <submittedName>
        <fullName evidence="2">Uncharacterized protein</fullName>
    </submittedName>
</protein>
<dbReference type="Proteomes" id="UP000676917">
    <property type="component" value="Unassembled WGS sequence"/>
</dbReference>
<feature type="region of interest" description="Disordered" evidence="1">
    <location>
        <begin position="25"/>
        <end position="48"/>
    </location>
</feature>
<dbReference type="AlphaFoldDB" id="A0A919X9V3"/>
<evidence type="ECO:0000313" key="2">
    <source>
        <dbReference type="EMBL" id="GIO28716.1"/>
    </source>
</evidence>
<dbReference type="RefSeq" id="WP_212922168.1">
    <property type="nucleotide sequence ID" value="NZ_BORP01000008.1"/>
</dbReference>
<accession>A0A919X9V3</accession>
<dbReference type="EMBL" id="BORP01000008">
    <property type="protein sequence ID" value="GIO28716.1"/>
    <property type="molecule type" value="Genomic_DNA"/>
</dbReference>
<name>A0A919X9V3_9BACI</name>
<keyword evidence="3" id="KW-1185">Reference proteome</keyword>
<sequence>MKKETREIKGPGADQYLLRQENVQQNEQKNEYAYLDHGKFNDKDNEDM</sequence>
<organism evidence="2 3">
    <name type="scientific">Ornithinibacillus bavariensis</name>
    <dbReference type="NCBI Taxonomy" id="545502"/>
    <lineage>
        <taxon>Bacteria</taxon>
        <taxon>Bacillati</taxon>
        <taxon>Bacillota</taxon>
        <taxon>Bacilli</taxon>
        <taxon>Bacillales</taxon>
        <taxon>Bacillaceae</taxon>
        <taxon>Ornithinibacillus</taxon>
    </lineage>
</organism>
<evidence type="ECO:0000313" key="3">
    <source>
        <dbReference type="Proteomes" id="UP000676917"/>
    </source>
</evidence>
<reference evidence="2" key="1">
    <citation type="submission" date="2021-03" db="EMBL/GenBank/DDBJ databases">
        <title>Antimicrobial resistance genes in bacteria isolated from Japanese honey, and their potential for conferring macrolide and lincosamide resistance in the American foulbrood pathogen Paenibacillus larvae.</title>
        <authorList>
            <person name="Okamoto M."/>
            <person name="Kumagai M."/>
            <person name="Kanamori H."/>
            <person name="Takamatsu D."/>
        </authorList>
    </citation>
    <scope>NUCLEOTIDE SEQUENCE</scope>
    <source>
        <strain evidence="2">J43TS3</strain>
    </source>
</reference>